<evidence type="ECO:0000259" key="2">
    <source>
        <dbReference type="SMART" id="SM00482"/>
    </source>
</evidence>
<dbReference type="InterPro" id="IPR043502">
    <property type="entry name" value="DNA/RNA_pol_sf"/>
</dbReference>
<dbReference type="GO" id="GO:0003887">
    <property type="term" value="F:DNA-directed DNA polymerase activity"/>
    <property type="evidence" value="ECO:0007669"/>
    <property type="project" value="InterPro"/>
</dbReference>
<dbReference type="Gene3D" id="3.30.420.10">
    <property type="entry name" value="Ribonuclease H-like superfamily/Ribonuclease H"/>
    <property type="match status" value="1"/>
</dbReference>
<dbReference type="SMART" id="SM00482">
    <property type="entry name" value="POLAc"/>
    <property type="match status" value="1"/>
</dbReference>
<dbReference type="GO" id="GO:0039693">
    <property type="term" value="P:viral DNA genome replication"/>
    <property type="evidence" value="ECO:0007669"/>
    <property type="project" value="UniProtKB-KW"/>
</dbReference>
<feature type="domain" description="DNA-directed DNA polymerase family A palm" evidence="2">
    <location>
        <begin position="536"/>
        <end position="749"/>
    </location>
</feature>
<protein>
    <submittedName>
        <fullName evidence="3">DNA polymerase I</fullName>
    </submittedName>
</protein>
<organism evidence="3 4">
    <name type="scientific">Pseudomonas phage vB_PseuGesM_254</name>
    <dbReference type="NCBI Taxonomy" id="3092638"/>
    <lineage>
        <taxon>Viruses</taxon>
        <taxon>Duplodnaviria</taxon>
        <taxon>Heunggongvirae</taxon>
        <taxon>Uroviricota</taxon>
        <taxon>Caudoviricetes</taxon>
        <taxon>Vandenendeviridae</taxon>
        <taxon>Chemalvirus</taxon>
        <taxon>Chemalvirus PseuGes254</taxon>
    </lineage>
</organism>
<keyword evidence="1" id="KW-1194">Viral DNA replication</keyword>
<dbReference type="SUPFAM" id="SSF56672">
    <property type="entry name" value="DNA/RNA polymerases"/>
    <property type="match status" value="1"/>
</dbReference>
<dbReference type="InterPro" id="IPR012337">
    <property type="entry name" value="RNaseH-like_sf"/>
</dbReference>
<dbReference type="Gene3D" id="3.30.70.370">
    <property type="match status" value="1"/>
</dbReference>
<proteinExistence type="predicted"/>
<keyword evidence="4" id="KW-1185">Reference proteome</keyword>
<evidence type="ECO:0000313" key="3">
    <source>
        <dbReference type="EMBL" id="WOZ57530.1"/>
    </source>
</evidence>
<dbReference type="InterPro" id="IPR036397">
    <property type="entry name" value="RNaseH_sf"/>
</dbReference>
<dbReference type="InterPro" id="IPR001098">
    <property type="entry name" value="DNA-dir_DNA_pol_A_palm_dom"/>
</dbReference>
<name>A0AAX4G6L8_9CAUD</name>
<dbReference type="Proteomes" id="UP001305174">
    <property type="component" value="Segment"/>
</dbReference>
<evidence type="ECO:0000256" key="1">
    <source>
        <dbReference type="ARBA" id="ARBA00023109"/>
    </source>
</evidence>
<reference evidence="4" key="1">
    <citation type="submission" date="2024-05" db="EMBL/GenBank/DDBJ databases">
        <authorList>
            <person name="Tikunov A.Y."/>
            <person name="Morozova V.V."/>
            <person name="Kozlova Y.N."/>
            <person name="Tikunova N.V."/>
            <person name="Babkin I.V."/>
        </authorList>
    </citation>
    <scope>NUCLEOTIDE SEQUENCE [LARGE SCALE GENOMIC DNA]</scope>
</reference>
<accession>A0AAX4G6L8</accession>
<evidence type="ECO:0000313" key="4">
    <source>
        <dbReference type="Proteomes" id="UP001305174"/>
    </source>
</evidence>
<dbReference type="Pfam" id="PF00476">
    <property type="entry name" value="DNA_pol_A"/>
    <property type="match status" value="1"/>
</dbReference>
<dbReference type="GO" id="GO:0006260">
    <property type="term" value="P:DNA replication"/>
    <property type="evidence" value="ECO:0007669"/>
    <property type="project" value="InterPro"/>
</dbReference>
<dbReference type="EMBL" id="OR575930">
    <property type="protein sequence ID" value="WOZ57530.1"/>
    <property type="molecule type" value="Genomic_DNA"/>
</dbReference>
<keyword evidence="1" id="KW-0235">DNA replication</keyword>
<dbReference type="GO" id="GO:0003677">
    <property type="term" value="F:DNA binding"/>
    <property type="evidence" value="ECO:0007669"/>
    <property type="project" value="InterPro"/>
</dbReference>
<dbReference type="SUPFAM" id="SSF53098">
    <property type="entry name" value="Ribonuclease H-like"/>
    <property type="match status" value="1"/>
</dbReference>
<sequence length="850" mass="96902">MNKIKRLFDIEATNLLTAETVDYTVAPFKLKPGFIVHCGVIKDIDTEELFTFVGDDEIRDQMIPMLEESDVVIGHNIIGYDLLTLKAVYGMQYTVGPDTINGKPVEFYDTLVISKMLNPDRKGHSLAYFGDLIGLDKIDWRAKAIELGLIKFGEPKGAEFQTYHEEMLVYCIRDVELNVLVYHRLMEEWGMWDWSEAFETETCVMDIITRQSHRGFQFDSESALEHVRTLDTLMERCRVVVEPILPPKKPSQVQAKEFCPPKLQIKKASGEVTAVMQKWVAKHGGEVFEEDGDTPAYCIVFGKKHRIPMVQESLLKEIPARIDDTTHIKGWFVEMGWAPSAWKERDLTVDSKKAKLTTTPEYDKDGNEKPSKFEATVRRYITGTLESPFRDFRLQKLKEAMREKWSLKFMRQYPEQIIEAILEKGTGKPIKVYTNPQITVGQDKEICPLLEAMSEKFAHTREITNYLTYKHRRNSILGGGFDPDEFGEDEEPSKGYLSYVREDGRVATPADTCGAGTSRFKHRQIANIPRVSSLFGEEMRSLFGVNKLFFQMGYDFDSLEAKIEAHYCWKYDKTKTYCNALDAPKPNDIHTVTAATISAMIGANFSRSSAKNVKYGCSYGAQAARVMQIVGCTMAEAEQIFEAFWESAAPLAELKKKLTAYWKTEGQKRFILGIDGRKIMTRSEHALVNSLFQSAGVICAKRAMVLHDRKLRAEGLIVDFWVDNWLEMDYSQQMIAYHDEAQTEVSRKLVKFKMFSLEDLGYVEYADKKQKEKELDRCKGIVQQWKTQEEKTTGKVWSDISKSPKGGFFVAYTRSGELAVEAVVEAGAHYKLNVALSAGYIIGTNWGNCH</sequence>